<name>A0ABD3XHZ2_SINWO</name>
<dbReference type="Gene3D" id="2.60.40.10">
    <property type="entry name" value="Immunoglobulins"/>
    <property type="match status" value="3"/>
</dbReference>
<keyword evidence="1 6" id="KW-0732">Signal</keyword>
<keyword evidence="5" id="KW-0472">Membrane</keyword>
<feature type="domain" description="Ig-like" evidence="7">
    <location>
        <begin position="303"/>
        <end position="381"/>
    </location>
</feature>
<keyword evidence="5" id="KW-0812">Transmembrane</keyword>
<dbReference type="InterPro" id="IPR003598">
    <property type="entry name" value="Ig_sub2"/>
</dbReference>
<organism evidence="8 9">
    <name type="scientific">Sinanodonta woodiana</name>
    <name type="common">Chinese pond mussel</name>
    <name type="synonym">Anodonta woodiana</name>
    <dbReference type="NCBI Taxonomy" id="1069815"/>
    <lineage>
        <taxon>Eukaryota</taxon>
        <taxon>Metazoa</taxon>
        <taxon>Spiralia</taxon>
        <taxon>Lophotrochozoa</taxon>
        <taxon>Mollusca</taxon>
        <taxon>Bivalvia</taxon>
        <taxon>Autobranchia</taxon>
        <taxon>Heteroconchia</taxon>
        <taxon>Palaeoheterodonta</taxon>
        <taxon>Unionida</taxon>
        <taxon>Unionoidea</taxon>
        <taxon>Unionidae</taxon>
        <taxon>Unioninae</taxon>
        <taxon>Sinanodonta</taxon>
    </lineage>
</organism>
<evidence type="ECO:0000313" key="8">
    <source>
        <dbReference type="EMBL" id="KAL3885702.1"/>
    </source>
</evidence>
<evidence type="ECO:0000256" key="2">
    <source>
        <dbReference type="ARBA" id="ARBA00023157"/>
    </source>
</evidence>
<reference evidence="8 9" key="1">
    <citation type="submission" date="2024-11" db="EMBL/GenBank/DDBJ databases">
        <title>Chromosome-level genome assembly of the freshwater bivalve Anodonta woodiana.</title>
        <authorList>
            <person name="Chen X."/>
        </authorList>
    </citation>
    <scope>NUCLEOTIDE SEQUENCE [LARGE SCALE GENOMIC DNA]</scope>
    <source>
        <strain evidence="8">MN2024</strain>
        <tissue evidence="8">Gills</tissue>
    </source>
</reference>
<feature type="chain" id="PRO_5044812209" description="Ig-like domain-containing protein" evidence="6">
    <location>
        <begin position="20"/>
        <end position="529"/>
    </location>
</feature>
<evidence type="ECO:0000313" key="9">
    <source>
        <dbReference type="Proteomes" id="UP001634394"/>
    </source>
</evidence>
<evidence type="ECO:0000259" key="7">
    <source>
        <dbReference type="PROSITE" id="PS50835"/>
    </source>
</evidence>
<keyword evidence="5" id="KW-1133">Transmembrane helix</keyword>
<dbReference type="SUPFAM" id="SSF48726">
    <property type="entry name" value="Immunoglobulin"/>
    <property type="match status" value="4"/>
</dbReference>
<accession>A0ABD3XHZ2</accession>
<dbReference type="SMART" id="SM00408">
    <property type="entry name" value="IGc2"/>
    <property type="match status" value="2"/>
</dbReference>
<dbReference type="EMBL" id="JBJQND010000002">
    <property type="protein sequence ID" value="KAL3885702.1"/>
    <property type="molecule type" value="Genomic_DNA"/>
</dbReference>
<proteinExistence type="predicted"/>
<feature type="transmembrane region" description="Helical" evidence="5">
    <location>
        <begin position="392"/>
        <end position="414"/>
    </location>
</feature>
<dbReference type="InterPro" id="IPR003599">
    <property type="entry name" value="Ig_sub"/>
</dbReference>
<feature type="domain" description="Ig-like" evidence="7">
    <location>
        <begin position="127"/>
        <end position="193"/>
    </location>
</feature>
<dbReference type="PANTHER" id="PTHR44337:SF20">
    <property type="entry name" value="CARCINOEMBRYONIC ANTIGEN-RELATED CELL ADHESION MOLECULE 5-RELATED"/>
    <property type="match status" value="1"/>
</dbReference>
<evidence type="ECO:0000256" key="3">
    <source>
        <dbReference type="ARBA" id="ARBA00023180"/>
    </source>
</evidence>
<keyword evidence="2" id="KW-1015">Disulfide bond</keyword>
<keyword evidence="9" id="KW-1185">Reference proteome</keyword>
<dbReference type="SMART" id="SM00409">
    <property type="entry name" value="IG"/>
    <property type="match status" value="3"/>
</dbReference>
<evidence type="ECO:0000256" key="5">
    <source>
        <dbReference type="SAM" id="Phobius"/>
    </source>
</evidence>
<dbReference type="PANTHER" id="PTHR44337">
    <property type="entry name" value="CARCINOEMBRYONIC ANTIGEN-RELATED CELL ADHESION MOLECULE 8"/>
    <property type="match status" value="1"/>
</dbReference>
<dbReference type="InterPro" id="IPR007110">
    <property type="entry name" value="Ig-like_dom"/>
</dbReference>
<dbReference type="InterPro" id="IPR013783">
    <property type="entry name" value="Ig-like_fold"/>
</dbReference>
<comment type="caution">
    <text evidence="8">The sequence shown here is derived from an EMBL/GenBank/DDBJ whole genome shotgun (WGS) entry which is preliminary data.</text>
</comment>
<dbReference type="InterPro" id="IPR052598">
    <property type="entry name" value="IgSF_CEA-related"/>
</dbReference>
<dbReference type="Proteomes" id="UP001634394">
    <property type="component" value="Unassembled WGS sequence"/>
</dbReference>
<gene>
    <name evidence="8" type="ORF">ACJMK2_025748</name>
</gene>
<dbReference type="Pfam" id="PF13927">
    <property type="entry name" value="Ig_3"/>
    <property type="match status" value="1"/>
</dbReference>
<keyword evidence="4" id="KW-0393">Immunoglobulin domain</keyword>
<sequence length="529" mass="59538">MIFINLAICCLSLTDVSDGKKIQGILGRNVSLLWSLNNIKKDAFLIYHGTTPFLRVWLAENDYFAHSRKDRVHVSFDDLLDDTATLIVHLLNVTYNDAGTYTVAQQSNSEEPINIINLQVIDQSKIPRVDIVQTDPSEPSLILQCCPFNHSSEKTIWRLNGSVIKDNNRYYPNDTFLSIRNLTTGDQYNLYMCEESKSGFESDLYRILISGPNVIMFPPNLTVVKEHEELNVSCLSDCFPVCTSTWIYFDPLIGQEKVLSTTNILNIKDMTRRYAGKYSCRVHNIISGTSLENFTNMDVVYGPDNIQLNVTSNIIQLHDRDSITILCSADCFPPCQIYWSEGKTLFPGAELKLPNVTKDGNYTCHATNRDHDNAMISDAVNIVLTLDPTFKLLIVSVILGFGGILVGICCTCLLQKSKRCSRLDRTPDNIPVSSRNRAGDNEIPEAVHIYQGYWTIVSNAEGELSTALERDLMVRQEPSIIHAQQMNKEEQATQLPNIGADTGENDYLHPIHSGPWNTDIELSHYEADI</sequence>
<evidence type="ECO:0000256" key="4">
    <source>
        <dbReference type="ARBA" id="ARBA00023319"/>
    </source>
</evidence>
<feature type="domain" description="Ig-like" evidence="7">
    <location>
        <begin position="212"/>
        <end position="298"/>
    </location>
</feature>
<protein>
    <recommendedName>
        <fullName evidence="7">Ig-like domain-containing protein</fullName>
    </recommendedName>
</protein>
<dbReference type="PROSITE" id="PS50835">
    <property type="entry name" value="IG_LIKE"/>
    <property type="match status" value="3"/>
</dbReference>
<feature type="signal peptide" evidence="6">
    <location>
        <begin position="1"/>
        <end position="19"/>
    </location>
</feature>
<evidence type="ECO:0000256" key="1">
    <source>
        <dbReference type="ARBA" id="ARBA00022729"/>
    </source>
</evidence>
<evidence type="ECO:0000256" key="6">
    <source>
        <dbReference type="SAM" id="SignalP"/>
    </source>
</evidence>
<dbReference type="AlphaFoldDB" id="A0ABD3XHZ2"/>
<keyword evidence="3" id="KW-0325">Glycoprotein</keyword>
<dbReference type="InterPro" id="IPR036179">
    <property type="entry name" value="Ig-like_dom_sf"/>
</dbReference>